<dbReference type="PROSITE" id="PS50878">
    <property type="entry name" value="RT_POL"/>
    <property type="match status" value="1"/>
</dbReference>
<proteinExistence type="predicted"/>
<dbReference type="CDD" id="cd01650">
    <property type="entry name" value="RT_nLTR_like"/>
    <property type="match status" value="1"/>
</dbReference>
<dbReference type="Pfam" id="PF13966">
    <property type="entry name" value="zf-RVT"/>
    <property type="match status" value="1"/>
</dbReference>
<accession>Q10N74</accession>
<dbReference type="AlphaFoldDB" id="Q10N74"/>
<organism evidence="2">
    <name type="scientific">Oryza sativa subsp. japonica</name>
    <name type="common">Rice</name>
    <dbReference type="NCBI Taxonomy" id="39947"/>
    <lineage>
        <taxon>Eukaryota</taxon>
        <taxon>Viridiplantae</taxon>
        <taxon>Streptophyta</taxon>
        <taxon>Embryophyta</taxon>
        <taxon>Tracheophyta</taxon>
        <taxon>Spermatophyta</taxon>
        <taxon>Magnoliopsida</taxon>
        <taxon>Liliopsida</taxon>
        <taxon>Poales</taxon>
        <taxon>Poaceae</taxon>
        <taxon>BOP clade</taxon>
        <taxon>Oryzoideae</taxon>
        <taxon>Oryzeae</taxon>
        <taxon>Oryzinae</taxon>
        <taxon>Oryza</taxon>
        <taxon>Oryza sativa</taxon>
    </lineage>
</organism>
<reference evidence="2" key="2">
    <citation type="submission" date="2006-06" db="EMBL/GenBank/DDBJ databases">
        <authorList>
            <person name="Buell R."/>
            <person name="Wing R.A."/>
            <person name="McCombie W.A."/>
            <person name="Ouyang S."/>
        </authorList>
    </citation>
    <scope>NUCLEOTIDE SEQUENCE</scope>
</reference>
<dbReference type="PANTHER" id="PTHR33116:SF78">
    <property type="entry name" value="OS12G0587133 PROTEIN"/>
    <property type="match status" value="1"/>
</dbReference>
<reference evidence="2" key="1">
    <citation type="journal article" date="2005" name="Genome Res.">
        <title>Sequence, annotation, and analysis of synteny between rice chromosome 3 and diverged grass species.</title>
        <authorList>
            <consortium name="Rice Chromosome 3 Sequencing Consortium"/>
            <person name="Buell C.R."/>
            <person name="Yuan Q."/>
            <person name="Ouyang S."/>
            <person name="Liu J."/>
            <person name="Zhu W."/>
            <person name="Wang A."/>
            <person name="Maiti R."/>
            <person name="Haas B."/>
            <person name="Wortman J."/>
            <person name="Pertea M."/>
            <person name="Jones K.M."/>
            <person name="Kim M."/>
            <person name="Overton L."/>
            <person name="Tsitrin T."/>
            <person name="Fadrosh D."/>
            <person name="Bera J."/>
            <person name="Weaver B."/>
            <person name="Jin S."/>
            <person name="Johri S."/>
            <person name="Reardon M."/>
            <person name="Webb K."/>
            <person name="Hill J."/>
            <person name="Moffat K."/>
            <person name="Tallon L."/>
            <person name="Van Aken S."/>
            <person name="Lewis M."/>
            <person name="Utterback T."/>
            <person name="Feldblyum T."/>
            <person name="Zismann V."/>
            <person name="Iobst S."/>
            <person name="Hsiao J."/>
            <person name="de Vazeille A.R."/>
            <person name="Salzberg S.L."/>
            <person name="White O."/>
            <person name="Fraser C."/>
            <person name="Yu Y."/>
            <person name="Kim H."/>
            <person name="Rambo T."/>
            <person name="Currie J."/>
            <person name="Collura K."/>
            <person name="Kernodle-Thompson S."/>
            <person name="Wei F."/>
            <person name="Kudrna K."/>
            <person name="Ammiraju J.S."/>
            <person name="Luo M."/>
            <person name="Goicoechea J.L."/>
            <person name="Wing R.A."/>
            <person name="Henry D."/>
            <person name="Oates R."/>
            <person name="Palmer M."/>
            <person name="Pries G."/>
            <person name="Saski C."/>
            <person name="Simmons J."/>
            <person name="Soderlund C."/>
            <person name="Nelson W."/>
            <person name="de la Bastide M."/>
            <person name="Spiegel L."/>
            <person name="Nascimento L."/>
            <person name="Huang E."/>
            <person name="Preston R."/>
            <person name="Zutavern T."/>
            <person name="Palmer L."/>
            <person name="O'Shaughnessy A."/>
            <person name="Dike S."/>
            <person name="McCombie W.R."/>
            <person name="Minx P."/>
            <person name="Cordum H."/>
            <person name="Wilson R."/>
            <person name="Jin W."/>
            <person name="Lee H.R."/>
            <person name="Jiang J."/>
            <person name="Jackson S."/>
        </authorList>
    </citation>
    <scope>NUCLEOTIDE SEQUENCE [LARGE SCALE GENOMIC DNA]</scope>
</reference>
<dbReference type="InterPro" id="IPR026960">
    <property type="entry name" value="RVT-Znf"/>
</dbReference>
<dbReference type="EMBL" id="DP000009">
    <property type="protein sequence ID" value="ABF95298.1"/>
    <property type="molecule type" value="Genomic_DNA"/>
</dbReference>
<protein>
    <submittedName>
        <fullName evidence="2">Retrotransposon protein, putative, unclassified</fullName>
    </submittedName>
</protein>
<feature type="domain" description="Reverse transcriptase" evidence="1">
    <location>
        <begin position="173"/>
        <end position="467"/>
    </location>
</feature>
<evidence type="ECO:0000313" key="2">
    <source>
        <dbReference type="EMBL" id="ABF95298.1"/>
    </source>
</evidence>
<evidence type="ECO:0000259" key="1">
    <source>
        <dbReference type="PROSITE" id="PS50878"/>
    </source>
</evidence>
<sequence length="835" mass="94352">MQDAARSAIKSWVKGHKLPNACILDCTLLIDFLDAIEEARPLSTAEFTLRDVVQAKLADLQRCKAIYWKQRSKIKRIKAFDENTRFFHAHASNRFRNNCICSLLFQGTQVYDHNTKAAALYDFFNETLGGSVGTSWDFQLQNLYSLDSVPDSCWQQISGPFTIDEAKIALDGMDNYSAPGPDGFGPSFYKAVWNQIKPSIQRLLDEFFSHTAQLERINRVFIVLIHKTGKLRLCSFLLAKVLANRLQSVLGTLIDWEQTGFMKGRSISETFLYATEILQCCYKRKLPTAVLKLDFAKAFDSVQWSSLQAILRARNFPMCWQKWIQALLESSKSAVLLNGIPGRWINCSQGLRQGDPLSPYLFILVADTLQQMIKRCSTIKHPIVNTLPGATLQYADDTLIICQAEASQLRALKAILNSFAQATGLKINFTKSTMVTLHTSPEHSQELAGILQCKLETFPQTYLGLPLSATKLPLAAFQPLIAKVDKYLAGWQAPLLNYAGRTILVNSVLDSLPTYAMAALLIPKGTLEAMDKRRRAFLWTGEESCHGSKCLIAWDLICRSKRHCGLGIKHLQTQNICLLVKMLFRLYSQSSPWTSWIWREHADSHLGSVDLGPHWRSMIDLLPLLRSQTTIKVGDGRHTNFWHDIWMDDQPLATRFHALYTHAIKQSCSLNDICQRGLSHSLVPRLSTEAQSQLNILEALLQQLPLALSQDEIVSKIKCKNGIISSSALYHLQMSNFQTWTQWEYIWESKAPPRIKFFGWLLAFNRLPSRVNLHKKKILPTPTCEICSSAPEDADHIFLHCPLASAFWTLIKITPSISTLSMLQSNSLASVESQK</sequence>
<dbReference type="InterPro" id="IPR043502">
    <property type="entry name" value="DNA/RNA_pol_sf"/>
</dbReference>
<dbReference type="Pfam" id="PF00078">
    <property type="entry name" value="RVT_1"/>
    <property type="match status" value="1"/>
</dbReference>
<dbReference type="SUPFAM" id="SSF56672">
    <property type="entry name" value="DNA/RNA polymerases"/>
    <property type="match status" value="1"/>
</dbReference>
<gene>
    <name evidence="2" type="ordered locus">LOC_Os03g17160</name>
</gene>
<dbReference type="InterPro" id="IPR000477">
    <property type="entry name" value="RT_dom"/>
</dbReference>
<dbReference type="PANTHER" id="PTHR33116">
    <property type="entry name" value="REVERSE TRANSCRIPTASE ZINC-BINDING DOMAIN-CONTAINING PROTEIN-RELATED-RELATED"/>
    <property type="match status" value="1"/>
</dbReference>
<name>Q10N74_ORYSJ</name>